<dbReference type="EMBL" id="JABBWE010000053">
    <property type="protein sequence ID" value="KAG1790127.1"/>
    <property type="molecule type" value="Genomic_DNA"/>
</dbReference>
<gene>
    <name evidence="1" type="ORF">HD556DRAFT_1310911</name>
</gene>
<reference evidence="1" key="1">
    <citation type="journal article" date="2020" name="New Phytol.">
        <title>Comparative genomics reveals dynamic genome evolution in host specialist ectomycorrhizal fungi.</title>
        <authorList>
            <person name="Lofgren L.A."/>
            <person name="Nguyen N.H."/>
            <person name="Vilgalys R."/>
            <person name="Ruytinx J."/>
            <person name="Liao H.L."/>
            <person name="Branco S."/>
            <person name="Kuo A."/>
            <person name="LaButti K."/>
            <person name="Lipzen A."/>
            <person name="Andreopoulos W."/>
            <person name="Pangilinan J."/>
            <person name="Riley R."/>
            <person name="Hundley H."/>
            <person name="Na H."/>
            <person name="Barry K."/>
            <person name="Grigoriev I.V."/>
            <person name="Stajich J.E."/>
            <person name="Kennedy P.G."/>
        </authorList>
    </citation>
    <scope>NUCLEOTIDE SEQUENCE</scope>
    <source>
        <strain evidence="1">S12</strain>
    </source>
</reference>
<dbReference type="Proteomes" id="UP000719766">
    <property type="component" value="Unassembled WGS sequence"/>
</dbReference>
<organism evidence="1 2">
    <name type="scientific">Suillus plorans</name>
    <dbReference type="NCBI Taxonomy" id="116603"/>
    <lineage>
        <taxon>Eukaryota</taxon>
        <taxon>Fungi</taxon>
        <taxon>Dikarya</taxon>
        <taxon>Basidiomycota</taxon>
        <taxon>Agaricomycotina</taxon>
        <taxon>Agaricomycetes</taxon>
        <taxon>Agaricomycetidae</taxon>
        <taxon>Boletales</taxon>
        <taxon>Suillineae</taxon>
        <taxon>Suillaceae</taxon>
        <taxon>Suillus</taxon>
    </lineage>
</organism>
<dbReference type="OrthoDB" id="2677051at2759"/>
<dbReference type="RefSeq" id="XP_041157112.1">
    <property type="nucleotide sequence ID" value="XM_041300477.1"/>
</dbReference>
<name>A0A9P7DEE6_9AGAM</name>
<dbReference type="AlphaFoldDB" id="A0A9P7DEE6"/>
<accession>A0A9P7DEE6</accession>
<protein>
    <submittedName>
        <fullName evidence="1">Uncharacterized protein</fullName>
    </submittedName>
</protein>
<dbReference type="GeneID" id="64594241"/>
<proteinExistence type="predicted"/>
<evidence type="ECO:0000313" key="2">
    <source>
        <dbReference type="Proteomes" id="UP000719766"/>
    </source>
</evidence>
<keyword evidence="2" id="KW-1185">Reference proteome</keyword>
<comment type="caution">
    <text evidence="1">The sequence shown here is derived from an EMBL/GenBank/DDBJ whole genome shotgun (WGS) entry which is preliminary data.</text>
</comment>
<evidence type="ECO:0000313" key="1">
    <source>
        <dbReference type="EMBL" id="KAG1790127.1"/>
    </source>
</evidence>
<sequence length="570" mass="63454">MMQAVLSTYMLKYTISPDFSLGWLANGFPTEVALAEKVVEARHYVLDQYRFIAFNIKRDPTWRTHTRLSTFKDMIVNTSLTECAYRGCIVNLKEVELSEMIMLIEDKVPLHYQWFPMDVSPFNPRSLKASDYDNHSEEITWEKHFILDLSNVLTFYRVSSGGNKVAISRREFRHWAYWCPTMRQKLPSGVSYLLFQDVQHTDDGLTIDVEDIQHSDPDPDSPTVIDVDALSDYSSDDEWEPMELGAQEMSLSGVTLGVATTALSQTSENWQLTPHEQPTNESAASLDAVMSPPSAIEQTKSLETTSLDKIHSVVTSPPTPVPQVLSQLAIELKFSRPPVMLPGINFPTIIATQCTGKLITMFVNPRAGPEDSIPILLRSGAPYCVLSPLGTAIAPHLLIDQPPYLATCHEYTGLDLWDPDYWVNYKKNVKELLGRPYARRFLSLSGILWHLAVQFGPADLIEHAIAGPSLDATNWASGDMSDVSEDLKCAGPPMIFGMHPLGGQGAGLTITSRGSNHTSPVSQMVDSTLQKVAKFGENSLSQLWESCRKIQPIVGLTHSLLLCSVIWVIL</sequence>